<evidence type="ECO:0000313" key="3">
    <source>
        <dbReference type="Proteomes" id="UP000240608"/>
    </source>
</evidence>
<dbReference type="Proteomes" id="UP000240608">
    <property type="component" value="Unassembled WGS sequence"/>
</dbReference>
<feature type="transmembrane region" description="Helical" evidence="1">
    <location>
        <begin position="273"/>
        <end position="290"/>
    </location>
</feature>
<feature type="transmembrane region" description="Helical" evidence="1">
    <location>
        <begin position="238"/>
        <end position="261"/>
    </location>
</feature>
<gene>
    <name evidence="2" type="ORF">C9994_00335</name>
</gene>
<organism evidence="2 3">
    <name type="scientific">Marivirga lumbricoides</name>
    <dbReference type="NCBI Taxonomy" id="1046115"/>
    <lineage>
        <taxon>Bacteria</taxon>
        <taxon>Pseudomonadati</taxon>
        <taxon>Bacteroidota</taxon>
        <taxon>Cytophagia</taxon>
        <taxon>Cytophagales</taxon>
        <taxon>Marivirgaceae</taxon>
        <taxon>Marivirga</taxon>
    </lineage>
</organism>
<name>A0A2T4DWE4_9BACT</name>
<dbReference type="PANTHER" id="PTHR36844">
    <property type="entry name" value="PROTEASE PRSW"/>
    <property type="match status" value="1"/>
</dbReference>
<feature type="transmembrane region" description="Helical" evidence="1">
    <location>
        <begin position="339"/>
        <end position="358"/>
    </location>
</feature>
<feature type="transmembrane region" description="Helical" evidence="1">
    <location>
        <begin position="130"/>
        <end position="150"/>
    </location>
</feature>
<evidence type="ECO:0000256" key="1">
    <source>
        <dbReference type="SAM" id="Phobius"/>
    </source>
</evidence>
<feature type="transmembrane region" description="Helical" evidence="1">
    <location>
        <begin position="6"/>
        <end position="21"/>
    </location>
</feature>
<feature type="transmembrane region" description="Helical" evidence="1">
    <location>
        <begin position="100"/>
        <end position="118"/>
    </location>
</feature>
<comment type="caution">
    <text evidence="2">The sequence shown here is derived from an EMBL/GenBank/DDBJ whole genome shotgun (WGS) entry which is preliminary data.</text>
</comment>
<feature type="transmembrane region" description="Helical" evidence="1">
    <location>
        <begin position="41"/>
        <end position="59"/>
    </location>
</feature>
<reference evidence="2 3" key="1">
    <citation type="submission" date="2018-03" db="EMBL/GenBank/DDBJ databases">
        <title>Cross-interface Injection: A General Nanoliter Liquid Handling Method Applied to Single Cells Genome Amplification Automated Nanoliter Liquid Handling Applied to Single Cell Multiple Displacement Amplification.</title>
        <authorList>
            <person name="Yun J."/>
            <person name="Xu P."/>
            <person name="Xu J."/>
            <person name="Dai X."/>
            <person name="Wang Y."/>
            <person name="Zheng X."/>
            <person name="Cao C."/>
            <person name="Yi Q."/>
            <person name="Zhu Y."/>
            <person name="Wang L."/>
            <person name="Dong Z."/>
            <person name="Huang Y."/>
            <person name="Huang L."/>
            <person name="Du W."/>
        </authorList>
    </citation>
    <scope>NUCLEOTIDE SEQUENCE [LARGE SCALE GENOMIC DNA]</scope>
    <source>
        <strain evidence="2 3">Z-D1-2</strain>
    </source>
</reference>
<dbReference type="GO" id="GO:0008233">
    <property type="term" value="F:peptidase activity"/>
    <property type="evidence" value="ECO:0007669"/>
    <property type="project" value="InterPro"/>
</dbReference>
<proteinExistence type="predicted"/>
<feature type="transmembrane region" description="Helical" evidence="1">
    <location>
        <begin position="364"/>
        <end position="382"/>
    </location>
</feature>
<protein>
    <recommendedName>
        <fullName evidence="4">PrsW family intramembrane metalloprotease</fullName>
    </recommendedName>
</protein>
<feature type="transmembrane region" description="Helical" evidence="1">
    <location>
        <begin position="296"/>
        <end position="318"/>
    </location>
</feature>
<feature type="transmembrane region" description="Helical" evidence="1">
    <location>
        <begin position="206"/>
        <end position="226"/>
    </location>
</feature>
<feature type="transmembrane region" description="Helical" evidence="1">
    <location>
        <begin position="170"/>
        <end position="194"/>
    </location>
</feature>
<evidence type="ECO:0000313" key="2">
    <source>
        <dbReference type="EMBL" id="PTB98038.1"/>
    </source>
</evidence>
<dbReference type="InterPro" id="IPR026898">
    <property type="entry name" value="PrsW"/>
</dbReference>
<sequence length="552" mass="63851">MAGSLTIIFWILFIFGCYFYYKYSSSRNKTAYLKKGVVRSFLYSLGILLGLGILLSFLLPNEPVNLSYFKLTSETISDRLSFSSGLIYYLYKTVEIFTEINLLGLLCAGLVFGIWLYYVRSLDFFKKEKISSTILTVATGILCTFLIFPISDFITELLNISYSENTFYNLFIYCFIKIGIPEEFVKTLPVFIILIFTKEVDEPIDLVYYASLSALGFAFIENLIYLRDISGATVVGRAVTAVVGHMIDTSIVAYGIIIFKFRSKQNLSSLRYILFYFLLGSFMHALYDYLLFENLFMLFAGFFILSAQVWFIFINNAINNSRFFNYSIPYKHEKVKFKMIMSLVALILIGFILDGFNLGRDKAIGNYIATLGFCGPLIAFYASEASSFDLFKGHWRKFKFTLKRPSENSMPSMRGWSTLTKIYTDNIIVPINHVGKKIKIHCHQSNHELSQYLYIDEGKIVGRIKLQLGKSEDIDWFLVKLKNPFLNFYTEFNDSYILIKFKNKHHSLDHDTHILCWLKLIPKDYKFKACNPLEKFTSFGTIVINGHDYEYQ</sequence>
<dbReference type="Pfam" id="PF13367">
    <property type="entry name" value="PrsW-protease"/>
    <property type="match status" value="1"/>
</dbReference>
<keyword evidence="1" id="KW-1133">Transmembrane helix</keyword>
<dbReference type="EMBL" id="PYVU01000001">
    <property type="protein sequence ID" value="PTB98038.1"/>
    <property type="molecule type" value="Genomic_DNA"/>
</dbReference>
<evidence type="ECO:0008006" key="4">
    <source>
        <dbReference type="Google" id="ProtNLM"/>
    </source>
</evidence>
<keyword evidence="1" id="KW-0812">Transmembrane</keyword>
<keyword evidence="1" id="KW-0472">Membrane</keyword>
<dbReference type="AlphaFoldDB" id="A0A2T4DWE4"/>
<dbReference type="PANTHER" id="PTHR36844:SF1">
    <property type="entry name" value="PROTEASE PRSW"/>
    <property type="match status" value="1"/>
</dbReference>
<accession>A0A2T4DWE4</accession>